<dbReference type="Proteomes" id="UP000228777">
    <property type="component" value="Unassembled WGS sequence"/>
</dbReference>
<name>A0A2M6Z2P1_9BACT</name>
<dbReference type="InterPro" id="IPR043128">
    <property type="entry name" value="Rev_trsase/Diguanyl_cyclase"/>
</dbReference>
<dbReference type="Pfam" id="PF08448">
    <property type="entry name" value="PAS_4"/>
    <property type="match status" value="1"/>
</dbReference>
<reference evidence="3" key="1">
    <citation type="submission" date="2017-09" db="EMBL/GenBank/DDBJ databases">
        <title>Depth-based differentiation of microbial function through sediment-hosted aquifers and enrichment of novel symbionts in the deep terrestrial subsurface.</title>
        <authorList>
            <person name="Probst A.J."/>
            <person name="Ladd B."/>
            <person name="Jarett J.K."/>
            <person name="Geller-Mcgrath D.E."/>
            <person name="Sieber C.M.K."/>
            <person name="Emerson J.B."/>
            <person name="Anantharaman K."/>
            <person name="Thomas B.C."/>
            <person name="Malmstrom R."/>
            <person name="Stieglmeier M."/>
            <person name="Klingl A."/>
            <person name="Woyke T."/>
            <person name="Ryan C.M."/>
            <person name="Banfield J.F."/>
        </authorList>
    </citation>
    <scope>NUCLEOTIDE SEQUENCE [LARGE SCALE GENOMIC DNA]</scope>
</reference>
<dbReference type="PROSITE" id="PS50112">
    <property type="entry name" value="PAS"/>
    <property type="match status" value="1"/>
</dbReference>
<dbReference type="NCBIfam" id="TIGR00229">
    <property type="entry name" value="sensory_box"/>
    <property type="match status" value="1"/>
</dbReference>
<gene>
    <name evidence="2" type="ORF">COS93_01990</name>
</gene>
<evidence type="ECO:0000313" key="2">
    <source>
        <dbReference type="EMBL" id="PIU46674.1"/>
    </source>
</evidence>
<dbReference type="EMBL" id="PEWP01000037">
    <property type="protein sequence ID" value="PIU46674.1"/>
    <property type="molecule type" value="Genomic_DNA"/>
</dbReference>
<organism evidence="2 3">
    <name type="scientific">bacterium (Candidatus Gribaldobacteria) CG07_land_8_20_14_0_80_33_18</name>
    <dbReference type="NCBI Taxonomy" id="2014272"/>
    <lineage>
        <taxon>Bacteria</taxon>
        <taxon>Candidatus Gribaldobacteria</taxon>
    </lineage>
</organism>
<dbReference type="InterPro" id="IPR013656">
    <property type="entry name" value="PAS_4"/>
</dbReference>
<dbReference type="SUPFAM" id="SSF55785">
    <property type="entry name" value="PYP-like sensor domain (PAS domain)"/>
    <property type="match status" value="1"/>
</dbReference>
<evidence type="ECO:0000259" key="1">
    <source>
        <dbReference type="PROSITE" id="PS50112"/>
    </source>
</evidence>
<dbReference type="InterPro" id="IPR035965">
    <property type="entry name" value="PAS-like_dom_sf"/>
</dbReference>
<dbReference type="Gene3D" id="3.30.70.270">
    <property type="match status" value="1"/>
</dbReference>
<proteinExistence type="predicted"/>
<dbReference type="AlphaFoldDB" id="A0A2M6Z2P1"/>
<feature type="domain" description="PAS" evidence="1">
    <location>
        <begin position="10"/>
        <end position="81"/>
    </location>
</feature>
<dbReference type="Gene3D" id="3.30.450.20">
    <property type="entry name" value="PAS domain"/>
    <property type="match status" value="1"/>
</dbReference>
<dbReference type="InterPro" id="IPR000014">
    <property type="entry name" value="PAS"/>
</dbReference>
<protein>
    <recommendedName>
        <fullName evidence="1">PAS domain-containing protein</fullName>
    </recommendedName>
</protein>
<dbReference type="SMART" id="SM00091">
    <property type="entry name" value="PAS"/>
    <property type="match status" value="1"/>
</dbReference>
<sequence length="160" mass="19045">MKKEILRLVKNETISSIFDSLSDSFYILDRQGNYFLANKELVKRLKKKLKKEVVGKNIKDFHSKNELQEFKEILERAEKGPIYHQHLGKKGEWFMRTISTLKDKNGEIVGFVIVSKDVSNLREQTIRDPLTKLYNRKFLQEFLIQEVKRSKRYSYPISFL</sequence>
<accession>A0A2M6Z2P1</accession>
<evidence type="ECO:0000313" key="3">
    <source>
        <dbReference type="Proteomes" id="UP000228777"/>
    </source>
</evidence>
<comment type="caution">
    <text evidence="2">The sequence shown here is derived from an EMBL/GenBank/DDBJ whole genome shotgun (WGS) entry which is preliminary data.</text>
</comment>